<sequence>MAYIIISLFILAGLCALIESHFQDNEKNKLMLFFLVSLVLTAGLREVGLDPDSENYEMVYRNYYSVTATENTEFTYLLLSAFFNLFTNDVHILFILYAIMGVGLKLLAIRKTTDFTFLSLAIYISFYFCVHEMTQIRTGVLSGMFLLSLTLIAEGKRKWALFLILAGSCFHVSGLALIPLLLLNNKELKGKRKIFWCCVIPTGYAIYFIGVGVMIMLDIPFIGAKLANYQQAEDTGQSMAGVNVFGPLYLLNIIIYFYLMYFSKTVTEYNRYFPIIIKIFALGILAYASLSLIPVIAERISLLLRVVGIFLFPCIACTIRPRWLGITIVLLLGLIYINYGLNYIDFQFIWKV</sequence>
<organism evidence="2 3">
    <name type="scientific">Segatella copri</name>
    <dbReference type="NCBI Taxonomy" id="165179"/>
    <lineage>
        <taxon>Bacteria</taxon>
        <taxon>Pseudomonadati</taxon>
        <taxon>Bacteroidota</taxon>
        <taxon>Bacteroidia</taxon>
        <taxon>Bacteroidales</taxon>
        <taxon>Prevotellaceae</taxon>
        <taxon>Segatella</taxon>
    </lineage>
</organism>
<proteinExistence type="predicted"/>
<feature type="transmembrane region" description="Helical" evidence="1">
    <location>
        <begin position="275"/>
        <end position="296"/>
    </location>
</feature>
<feature type="transmembrane region" description="Helical" evidence="1">
    <location>
        <begin position="30"/>
        <end position="48"/>
    </location>
</feature>
<evidence type="ECO:0000313" key="3">
    <source>
        <dbReference type="Proteomes" id="UP001209417"/>
    </source>
</evidence>
<evidence type="ECO:0000313" key="2">
    <source>
        <dbReference type="EMBL" id="MCW4130651.1"/>
    </source>
</evidence>
<reference evidence="2" key="1">
    <citation type="submission" date="2022-11" db="EMBL/GenBank/DDBJ databases">
        <title>Genomic repertoires linked with pathogenic potency of arthritogenic Prevotella copri isolated from the gut of rheumatoid arthritis patients.</title>
        <authorList>
            <person name="Nii T."/>
            <person name="Maeda Y."/>
            <person name="Motooka D."/>
            <person name="Naito M."/>
            <person name="Matsumoto Y."/>
            <person name="Ogawa T."/>
            <person name="Oguro-Igashira E."/>
            <person name="Kishikawa T."/>
            <person name="Yamashita M."/>
            <person name="Koizumi S."/>
            <person name="Kurakawa T."/>
            <person name="Okumura R."/>
            <person name="Kayama H."/>
            <person name="Murakami M."/>
            <person name="Sakaguchi T."/>
            <person name="Das B."/>
            <person name="Nakamura S."/>
            <person name="Okada Y."/>
            <person name="Kumanogoh A."/>
            <person name="Takeda K."/>
        </authorList>
    </citation>
    <scope>NUCLEOTIDE SEQUENCE</scope>
    <source>
        <strain evidence="2">H019-1</strain>
    </source>
</reference>
<keyword evidence="1" id="KW-0472">Membrane</keyword>
<feature type="transmembrane region" description="Helical" evidence="1">
    <location>
        <begin position="112"/>
        <end position="129"/>
    </location>
</feature>
<dbReference type="RefSeq" id="WP_264952300.1">
    <property type="nucleotide sequence ID" value="NZ_JAPDVE010000008.1"/>
</dbReference>
<evidence type="ECO:0000256" key="1">
    <source>
        <dbReference type="SAM" id="Phobius"/>
    </source>
</evidence>
<keyword evidence="1" id="KW-0812">Transmembrane</keyword>
<accession>A0AAW5U640</accession>
<dbReference type="EMBL" id="JAPDVG010000001">
    <property type="protein sequence ID" value="MCW4130651.1"/>
    <property type="molecule type" value="Genomic_DNA"/>
</dbReference>
<feature type="transmembrane region" description="Helical" evidence="1">
    <location>
        <begin position="326"/>
        <end position="344"/>
    </location>
</feature>
<feature type="transmembrane region" description="Helical" evidence="1">
    <location>
        <begin position="302"/>
        <end position="319"/>
    </location>
</feature>
<feature type="transmembrane region" description="Helical" evidence="1">
    <location>
        <begin position="159"/>
        <end position="182"/>
    </location>
</feature>
<protein>
    <submittedName>
        <fullName evidence="2">EpsG family protein</fullName>
    </submittedName>
</protein>
<feature type="transmembrane region" description="Helical" evidence="1">
    <location>
        <begin position="194"/>
        <end position="217"/>
    </location>
</feature>
<keyword evidence="1" id="KW-1133">Transmembrane helix</keyword>
<gene>
    <name evidence="2" type="ORF">ONT19_03320</name>
</gene>
<dbReference type="InterPro" id="IPR049458">
    <property type="entry name" value="EpsG-like"/>
</dbReference>
<feature type="transmembrane region" description="Helical" evidence="1">
    <location>
        <begin position="244"/>
        <end position="263"/>
    </location>
</feature>
<dbReference type="AlphaFoldDB" id="A0AAW5U640"/>
<comment type="caution">
    <text evidence="2">The sequence shown here is derived from an EMBL/GenBank/DDBJ whole genome shotgun (WGS) entry which is preliminary data.</text>
</comment>
<dbReference type="Proteomes" id="UP001209417">
    <property type="component" value="Unassembled WGS sequence"/>
</dbReference>
<name>A0AAW5U640_9BACT</name>
<dbReference type="Pfam" id="PF14897">
    <property type="entry name" value="EpsG"/>
    <property type="match status" value="1"/>
</dbReference>